<name>A0ABQ7UJI0_SOLTU</name>
<protein>
    <submittedName>
        <fullName evidence="1">Uncharacterized protein</fullName>
    </submittedName>
</protein>
<accession>A0ABQ7UJI0</accession>
<evidence type="ECO:0000313" key="2">
    <source>
        <dbReference type="Proteomes" id="UP000826656"/>
    </source>
</evidence>
<keyword evidence="2" id="KW-1185">Reference proteome</keyword>
<comment type="caution">
    <text evidence="1">The sequence shown here is derived from an EMBL/GenBank/DDBJ whole genome shotgun (WGS) entry which is preliminary data.</text>
</comment>
<dbReference type="EMBL" id="JAIVGD010000019">
    <property type="protein sequence ID" value="KAH0748645.1"/>
    <property type="molecule type" value="Genomic_DNA"/>
</dbReference>
<sequence>MGDDLVTDGELLVIKGIIVSCEPNVPEAKEDEGVPVHPLIEIIIPQRVPLIYPVIFINFVSDCSPLIVALKDAQATHDLVVSNGVPVEKVDFPFLSCCPPDKVPLNFVHCVSDPGWYPYVLHHVRGHAAESGLCMNYPTSHIKELGLPSSHFLSHVFNDVVKVSIPRFLMENRKTQVLTKGFKVLHAKSGGTHDSGLSGGVF</sequence>
<organism evidence="1 2">
    <name type="scientific">Solanum tuberosum</name>
    <name type="common">Potato</name>
    <dbReference type="NCBI Taxonomy" id="4113"/>
    <lineage>
        <taxon>Eukaryota</taxon>
        <taxon>Viridiplantae</taxon>
        <taxon>Streptophyta</taxon>
        <taxon>Embryophyta</taxon>
        <taxon>Tracheophyta</taxon>
        <taxon>Spermatophyta</taxon>
        <taxon>Magnoliopsida</taxon>
        <taxon>eudicotyledons</taxon>
        <taxon>Gunneridae</taxon>
        <taxon>Pentapetalae</taxon>
        <taxon>asterids</taxon>
        <taxon>lamiids</taxon>
        <taxon>Solanales</taxon>
        <taxon>Solanaceae</taxon>
        <taxon>Solanoideae</taxon>
        <taxon>Solaneae</taxon>
        <taxon>Solanum</taxon>
    </lineage>
</organism>
<dbReference type="Proteomes" id="UP000826656">
    <property type="component" value="Unassembled WGS sequence"/>
</dbReference>
<proteinExistence type="predicted"/>
<reference evidence="1 2" key="1">
    <citation type="journal article" date="2021" name="bioRxiv">
        <title>Chromosome-scale and haplotype-resolved genome assembly of a tetraploid potato cultivar.</title>
        <authorList>
            <person name="Sun H."/>
            <person name="Jiao W.-B."/>
            <person name="Krause K."/>
            <person name="Campoy J.A."/>
            <person name="Goel M."/>
            <person name="Folz-Donahue K."/>
            <person name="Kukat C."/>
            <person name="Huettel B."/>
            <person name="Schneeberger K."/>
        </authorList>
    </citation>
    <scope>NUCLEOTIDE SEQUENCE [LARGE SCALE GENOMIC DNA]</scope>
    <source>
        <strain evidence="1">SolTubOtavaFocal</strain>
        <tissue evidence="1">Leaves</tissue>
    </source>
</reference>
<gene>
    <name evidence="1" type="ORF">KY290_027877</name>
</gene>
<evidence type="ECO:0000313" key="1">
    <source>
        <dbReference type="EMBL" id="KAH0748645.1"/>
    </source>
</evidence>